<dbReference type="GO" id="GO:0007155">
    <property type="term" value="P:cell adhesion"/>
    <property type="evidence" value="ECO:0007669"/>
    <property type="project" value="InterPro"/>
</dbReference>
<organism evidence="6 7">
    <name type="scientific">Pueribacillus theae</name>
    <dbReference type="NCBI Taxonomy" id="2171751"/>
    <lineage>
        <taxon>Bacteria</taxon>
        <taxon>Bacillati</taxon>
        <taxon>Bacillota</taxon>
        <taxon>Bacilli</taxon>
        <taxon>Bacillales</taxon>
        <taxon>Bacillaceae</taxon>
        <taxon>Pueribacillus</taxon>
    </lineage>
</organism>
<dbReference type="InterPro" id="IPR006128">
    <property type="entry name" value="Lipoprotein_PsaA-like"/>
</dbReference>
<protein>
    <submittedName>
        <fullName evidence="6">Zinc ABC transporter substrate-binding protein</fullName>
    </submittedName>
</protein>
<dbReference type="AlphaFoldDB" id="A0A2U1JZ37"/>
<accession>A0A2U1JZ37</accession>
<dbReference type="SUPFAM" id="SSF53807">
    <property type="entry name" value="Helical backbone' metal receptor"/>
    <property type="match status" value="1"/>
</dbReference>
<feature type="signal peptide" evidence="5">
    <location>
        <begin position="1"/>
        <end position="21"/>
    </location>
</feature>
<dbReference type="PRINTS" id="PR00691">
    <property type="entry name" value="ADHESINB"/>
</dbReference>
<evidence type="ECO:0000313" key="6">
    <source>
        <dbReference type="EMBL" id="PWA10033.1"/>
    </source>
</evidence>
<proteinExistence type="inferred from homology"/>
<dbReference type="CDD" id="cd01017">
    <property type="entry name" value="AdcA"/>
    <property type="match status" value="1"/>
</dbReference>
<dbReference type="Proteomes" id="UP000245998">
    <property type="component" value="Unassembled WGS sequence"/>
</dbReference>
<dbReference type="PANTHER" id="PTHR42953">
    <property type="entry name" value="HIGH-AFFINITY ZINC UPTAKE SYSTEM PROTEIN ZNUA-RELATED"/>
    <property type="match status" value="1"/>
</dbReference>
<dbReference type="InterPro" id="IPR006127">
    <property type="entry name" value="ZnuA-like"/>
</dbReference>
<dbReference type="EMBL" id="QCZG01000025">
    <property type="protein sequence ID" value="PWA10033.1"/>
    <property type="molecule type" value="Genomic_DNA"/>
</dbReference>
<keyword evidence="3 5" id="KW-0732">Signal</keyword>
<evidence type="ECO:0000256" key="5">
    <source>
        <dbReference type="SAM" id="SignalP"/>
    </source>
</evidence>
<dbReference type="GO" id="GO:0030001">
    <property type="term" value="P:metal ion transport"/>
    <property type="evidence" value="ECO:0007669"/>
    <property type="project" value="InterPro"/>
</dbReference>
<dbReference type="OrthoDB" id="9810636at2"/>
<dbReference type="RefSeq" id="WP_116555175.1">
    <property type="nucleotide sequence ID" value="NZ_QCZG01000025.1"/>
</dbReference>
<dbReference type="PRINTS" id="PR00690">
    <property type="entry name" value="ADHESNFAMILY"/>
</dbReference>
<evidence type="ECO:0000256" key="2">
    <source>
        <dbReference type="ARBA" id="ARBA00022448"/>
    </source>
</evidence>
<keyword evidence="2 4" id="KW-0813">Transport</keyword>
<evidence type="ECO:0000256" key="3">
    <source>
        <dbReference type="ARBA" id="ARBA00022729"/>
    </source>
</evidence>
<dbReference type="Gene3D" id="3.40.50.1980">
    <property type="entry name" value="Nitrogenase molybdenum iron protein domain"/>
    <property type="match status" value="2"/>
</dbReference>
<evidence type="ECO:0000256" key="4">
    <source>
        <dbReference type="RuleBase" id="RU003512"/>
    </source>
</evidence>
<sequence>MKKICFKALLILFVVSTIFIAGCGNNDGISKNEEALDKEKLKVVATFYSMYDFTKNVAKDKADVQLLIPSGVEPHDWEPSPKDVKNIQSADLFIYNSEHFETWVPTIEKSLQKANTVFVKASDGIRLIEGNEHDHEEEGHGHNHSHEVDPHVWLSPVLAQKEVETITKALIEADPDNQSYYEENSKEYINKLKELDNEYRASLENASSKEFITQHAAFGYLANEYGLKEMSISGLSPSQEPSPAKLAELKKFAKEHHVKVIYFEELASPKVAETLAKEIGAETEILSTLEGLSKESQDQGLDYLKVMKNNLKALEKSLH</sequence>
<dbReference type="Pfam" id="PF01297">
    <property type="entry name" value="ZnuA"/>
    <property type="match status" value="1"/>
</dbReference>
<evidence type="ECO:0000313" key="7">
    <source>
        <dbReference type="Proteomes" id="UP000245998"/>
    </source>
</evidence>
<gene>
    <name evidence="6" type="ORF">DCC39_12150</name>
</gene>
<dbReference type="InterPro" id="IPR050492">
    <property type="entry name" value="Bact_metal-bind_prot9"/>
</dbReference>
<comment type="similarity">
    <text evidence="1 4">Belongs to the bacterial solute-binding protein 9 family.</text>
</comment>
<feature type="chain" id="PRO_5038872828" evidence="5">
    <location>
        <begin position="22"/>
        <end position="319"/>
    </location>
</feature>
<name>A0A2U1JZ37_9BACI</name>
<comment type="caution">
    <text evidence="6">The sequence shown here is derived from an EMBL/GenBank/DDBJ whole genome shotgun (WGS) entry which is preliminary data.</text>
</comment>
<keyword evidence="7" id="KW-1185">Reference proteome</keyword>
<dbReference type="PANTHER" id="PTHR42953:SF3">
    <property type="entry name" value="HIGH-AFFINITY ZINC UPTAKE SYSTEM PROTEIN ZNUA"/>
    <property type="match status" value="1"/>
</dbReference>
<evidence type="ECO:0000256" key="1">
    <source>
        <dbReference type="ARBA" id="ARBA00011028"/>
    </source>
</evidence>
<dbReference type="PROSITE" id="PS51257">
    <property type="entry name" value="PROKAR_LIPOPROTEIN"/>
    <property type="match status" value="1"/>
</dbReference>
<dbReference type="InterPro" id="IPR006129">
    <property type="entry name" value="AdhesinB"/>
</dbReference>
<dbReference type="GO" id="GO:0046872">
    <property type="term" value="F:metal ion binding"/>
    <property type="evidence" value="ECO:0007669"/>
    <property type="project" value="InterPro"/>
</dbReference>
<reference evidence="6 7" key="1">
    <citation type="submission" date="2018-04" db="EMBL/GenBank/DDBJ databases">
        <title>Camelliibacillus theae gen. nov., sp. nov., isolated from Pu'er tea.</title>
        <authorList>
            <person name="Niu L."/>
        </authorList>
    </citation>
    <scope>NUCLEOTIDE SEQUENCE [LARGE SCALE GENOMIC DNA]</scope>
    <source>
        <strain evidence="6 7">T8</strain>
    </source>
</reference>